<dbReference type="AlphaFoldDB" id="U4LTJ1"/>
<reference evidence="2 3" key="1">
    <citation type="journal article" date="2013" name="PLoS Genet.">
        <title>The genome and development-dependent transcriptomes of Pyronema confluens: a window into fungal evolution.</title>
        <authorList>
            <person name="Traeger S."/>
            <person name="Altegoer F."/>
            <person name="Freitag M."/>
            <person name="Gabaldon T."/>
            <person name="Kempken F."/>
            <person name="Kumar A."/>
            <person name="Marcet-Houben M."/>
            <person name="Poggeler S."/>
            <person name="Stajich J.E."/>
            <person name="Nowrousian M."/>
        </authorList>
    </citation>
    <scope>NUCLEOTIDE SEQUENCE [LARGE SCALE GENOMIC DNA]</scope>
    <source>
        <strain evidence="3">CBS 100304</strain>
        <tissue evidence="2">Vegetative mycelium</tissue>
    </source>
</reference>
<feature type="transmembrane region" description="Helical" evidence="1">
    <location>
        <begin position="65"/>
        <end position="89"/>
    </location>
</feature>
<dbReference type="EMBL" id="HF935497">
    <property type="protein sequence ID" value="CCX30831.1"/>
    <property type="molecule type" value="Genomic_DNA"/>
</dbReference>
<keyword evidence="1" id="KW-0812">Transmembrane</keyword>
<protein>
    <submittedName>
        <fullName evidence="2">Uncharacterized protein</fullName>
    </submittedName>
</protein>
<dbReference type="Proteomes" id="UP000018144">
    <property type="component" value="Unassembled WGS sequence"/>
</dbReference>
<sequence length="139" mass="14921">MHLPLAITTREVLTIADGTNKTILDLSGCSHDPVTSVITGHCGDRFGAPPAAPTDESNATTKDKVMYAAATGAVLLLAIGIALCLWYFWRRFFQSRFAEFRKKAKLMDGRGGERGRSVELSALGAVPSQASLAPLTQRT</sequence>
<keyword evidence="3" id="KW-1185">Reference proteome</keyword>
<accession>U4LTJ1</accession>
<gene>
    <name evidence="2" type="ORF">PCON_09432</name>
</gene>
<keyword evidence="1" id="KW-1133">Transmembrane helix</keyword>
<evidence type="ECO:0000256" key="1">
    <source>
        <dbReference type="SAM" id="Phobius"/>
    </source>
</evidence>
<evidence type="ECO:0000313" key="2">
    <source>
        <dbReference type="EMBL" id="CCX30831.1"/>
    </source>
</evidence>
<organism evidence="2 3">
    <name type="scientific">Pyronema omphalodes (strain CBS 100304)</name>
    <name type="common">Pyronema confluens</name>
    <dbReference type="NCBI Taxonomy" id="1076935"/>
    <lineage>
        <taxon>Eukaryota</taxon>
        <taxon>Fungi</taxon>
        <taxon>Dikarya</taxon>
        <taxon>Ascomycota</taxon>
        <taxon>Pezizomycotina</taxon>
        <taxon>Pezizomycetes</taxon>
        <taxon>Pezizales</taxon>
        <taxon>Pyronemataceae</taxon>
        <taxon>Pyronema</taxon>
    </lineage>
</organism>
<keyword evidence="1" id="KW-0472">Membrane</keyword>
<name>U4LTJ1_PYROM</name>
<evidence type="ECO:0000313" key="3">
    <source>
        <dbReference type="Proteomes" id="UP000018144"/>
    </source>
</evidence>
<proteinExistence type="predicted"/>